<dbReference type="InterPro" id="IPR014718">
    <property type="entry name" value="GH-type_carb-bd"/>
</dbReference>
<dbReference type="PANTHER" id="PTHR42899">
    <property type="entry name" value="SPERMATOGENESIS-ASSOCIATED PROTEIN 20"/>
    <property type="match status" value="1"/>
</dbReference>
<dbReference type="Gene3D" id="1.20.1610.10">
    <property type="entry name" value="alpha-1,2-mannosidases domains"/>
    <property type="match status" value="1"/>
</dbReference>
<dbReference type="STRING" id="321146.A0A139H8M5"/>
<dbReference type="InterPro" id="IPR008928">
    <property type="entry name" value="6-hairpin_glycosidase_sf"/>
</dbReference>
<feature type="domain" description="Glycosyl hydrolase family 92 N-terminal" evidence="3">
    <location>
        <begin position="867"/>
        <end position="1162"/>
    </location>
</feature>
<protein>
    <recommendedName>
        <fullName evidence="6">DUF255 domain-containing protein</fullName>
    </recommendedName>
</protein>
<keyword evidence="5" id="KW-1185">Reference proteome</keyword>
<dbReference type="FunFam" id="1.20.1050.60:FF:000001">
    <property type="entry name" value="Putative alpha-1,2-mannosidase"/>
    <property type="match status" value="1"/>
</dbReference>
<evidence type="ECO:0000313" key="4">
    <source>
        <dbReference type="EMBL" id="KXS98728.1"/>
    </source>
</evidence>
<dbReference type="Gene3D" id="2.70.98.10">
    <property type="match status" value="2"/>
</dbReference>
<feature type="domain" description="Glycosyl hydrolase family 92" evidence="2">
    <location>
        <begin position="1168"/>
        <end position="1644"/>
    </location>
</feature>
<evidence type="ECO:0000259" key="2">
    <source>
        <dbReference type="Pfam" id="PF07971"/>
    </source>
</evidence>
<dbReference type="InterPro" id="IPR041371">
    <property type="entry name" value="GH92_N"/>
</dbReference>
<dbReference type="GO" id="GO:0030246">
    <property type="term" value="F:carbohydrate binding"/>
    <property type="evidence" value="ECO:0007669"/>
    <property type="project" value="InterPro"/>
</dbReference>
<proteinExistence type="predicted"/>
<dbReference type="PANTHER" id="PTHR42899:SF1">
    <property type="entry name" value="SPERMATOGENESIS-ASSOCIATED PROTEIN 20"/>
    <property type="match status" value="1"/>
</dbReference>
<dbReference type="InterPro" id="IPR036249">
    <property type="entry name" value="Thioredoxin-like_sf"/>
</dbReference>
<name>A0A139H8M5_9PEZI</name>
<dbReference type="InterPro" id="IPR005887">
    <property type="entry name" value="GH92_a_mannosidase_put"/>
</dbReference>
<dbReference type="SUPFAM" id="SSF48208">
    <property type="entry name" value="Six-hairpin glycosidases"/>
    <property type="match status" value="2"/>
</dbReference>
<evidence type="ECO:0008006" key="6">
    <source>
        <dbReference type="Google" id="ProtNLM"/>
    </source>
</evidence>
<dbReference type="Pfam" id="PF17678">
    <property type="entry name" value="Glyco_hydro_92N"/>
    <property type="match status" value="1"/>
</dbReference>
<dbReference type="Pfam" id="PF07971">
    <property type="entry name" value="Glyco_hydro_92"/>
    <property type="match status" value="1"/>
</dbReference>
<evidence type="ECO:0000259" key="1">
    <source>
        <dbReference type="Pfam" id="PF03190"/>
    </source>
</evidence>
<dbReference type="Gene3D" id="3.40.30.10">
    <property type="entry name" value="Glutaredoxin"/>
    <property type="match status" value="1"/>
</dbReference>
<dbReference type="InterPro" id="IPR012341">
    <property type="entry name" value="6hp_glycosidase-like_sf"/>
</dbReference>
<dbReference type="InterPro" id="IPR004879">
    <property type="entry name" value="Ssp411-like_TRX"/>
</dbReference>
<dbReference type="CDD" id="cd02955">
    <property type="entry name" value="SSP411"/>
    <property type="match status" value="1"/>
</dbReference>
<gene>
    <name evidence="4" type="ORF">AC578_10485</name>
</gene>
<comment type="caution">
    <text evidence="4">The sequence shown here is derived from an EMBL/GenBank/DDBJ whole genome shotgun (WGS) entry which is preliminary data.</text>
</comment>
<sequence>MASPPAFDSPPSLSLTNRCGESKSPYVRSHKHNPTAWQLWNSETLELARKTNRLLFVSIGYSACHWCHVMAHESFDDPRISHLLNENFIPIKIDREERPDIDRQYMDFLQATNGGGGWPLNVFVTPDLEPVFGGTYWPGPKSERLQAGGGFEDILIKLATTWKEQEARVRESGKEITRQLREFAQEGSIGGKNGRTDDQDELELDLLDDAFQHYKMRYDPKHHGFGGAPKFPTPVHIRPLLRVAAYPSVVREIVGEKECVEARAMAVNTLAAMAKGGIKDQVGHGFARYSVTRDWSLPHFEKMLYDNAQLLPVYLDAYLLTKSPLFLETVIDVATYLTSPPMQSSLGGICSAEDADSSPTEFENEQREGAYYVWTFEEFKQVLGDGQVDVCAKYWNVKPEGNIDQRFDAQGELTGQNTLCVQYDMPELAKELGLSEDEVKQTIQEGRQKLLAHREKNRPRPALDDKIVTSWNGLAIGGLARTSAALQSSAPAQATRYLSSAVRAVECVQEHLFDPATGTLKRVYREGPGETQGFADDYAFFISGLLDLYETTFDSRWLEFADTLQKTQNKLFWDDINYGFFSTPADQPDILIRTKDAMDNAEPSVNGVSAANLFRLGSLLNDAEYEKMGRRVVACFEVEIEQHPGLFSGMLSSVVASKLGMKVLMVIGEGDAAEAALKKARETVRPNYTILRIGGQSNSEWLRNRNELLKDVPPEKNMVQLCEGGVCYAKTIAVPYNLGRHQGVLPRRSIIALQTPSSFLQFPPHRDRSADSAGCHDVTLLPLPATDDPSSTTILQQAILVIEVPWQEGSKMLSMSFSSARIFRLASYGIMFLSCAYFLHLYLFGSATAVVALGRSGYHDNAGVLGYVNPKIGTYGITPNGNGGMIPSVGMPFGMTRWTPQTRENFISQCPYNEMDKYIHGFQATHQPAIWMGESGQVVISPGIGEVQPLFTKRAHKFQKEDEVSTSYVYEVKMEAAAVEADHNLTESIYSPVPGGAGAVPDVVQAGANGRTRRDLPAAPTSPVNPHTSSASAKGGFINVAMTATSHVGRLLVDFSNAGSDQPYVFVQATRKNWTGSIFVDHKIQEISGSNPQRQDYALGPLHADGFSGYFVSRFSEPFESFGVANAGQQQNGKAEGKGDDLGAYVRFARGTKHVEVRTGVSFVSIEQARANLDIEAPARLTFAQAVEDLKHSWLEKLGRVTIEGVNKTDADHDQRTIWYTGLFHALQYPSDFSEPHSRGQGKRTYYSGYTDSVHSESDSYYQSWSIWDTFRAEHSLLTMFAPERVNSMMRSLVKIYDWAGRLPMWANVVETNIMIGTHVDAVLANALARGFRDFDVKKAWEGVKKNAYEPPINDTELLYFDREPYTPDEVRAGLTTYMSKGYVANDGWSESGSRTLDYAFDDHAAAVVAQHAGDDKTAEELRKRSMNYHNIYNAETGFMEAKNDNGTWAGREQGWAEGDDWIYTFNVMHDPLGLAKLMGGRAKMRSKLDDYFGGGHNDHSNEPSHHAPYLYSAIGYPGITATLVRDIASKNYNATAAGLSGNEDLGQMSAWYVFTALGFYPVNSASDEYVVGAPFFEKITIRFPAGAATGGIGGKEHTLTISAPGATTKPYVKSLKVDGKAVKKAMLRHMQIVTAKSIEFEMSEQGQQWGSWVLSQ</sequence>
<dbReference type="GO" id="GO:0005975">
    <property type="term" value="P:carbohydrate metabolic process"/>
    <property type="evidence" value="ECO:0007669"/>
    <property type="project" value="InterPro"/>
</dbReference>
<evidence type="ECO:0000313" key="5">
    <source>
        <dbReference type="Proteomes" id="UP000070133"/>
    </source>
</evidence>
<dbReference type="SUPFAM" id="SSF52833">
    <property type="entry name" value="Thioredoxin-like"/>
    <property type="match status" value="1"/>
</dbReference>
<dbReference type="NCBIfam" id="TIGR01180">
    <property type="entry name" value="aman2_put"/>
    <property type="match status" value="1"/>
</dbReference>
<feature type="domain" description="Spermatogenesis-associated protein 20-like TRX" evidence="1">
    <location>
        <begin position="17"/>
        <end position="180"/>
    </location>
</feature>
<dbReference type="Gene3D" id="1.20.1050.60">
    <property type="entry name" value="alpha-1,2-mannosidase"/>
    <property type="match status" value="1"/>
</dbReference>
<dbReference type="Gene3D" id="3.30.2080.10">
    <property type="entry name" value="GH92 mannosidase domain"/>
    <property type="match status" value="1"/>
</dbReference>
<dbReference type="EMBL" id="LFZN01000107">
    <property type="protein sequence ID" value="KXS98728.1"/>
    <property type="molecule type" value="Genomic_DNA"/>
</dbReference>
<dbReference type="OrthoDB" id="449263at2759"/>
<organism evidence="4 5">
    <name type="scientific">Pseudocercospora eumusae</name>
    <dbReference type="NCBI Taxonomy" id="321146"/>
    <lineage>
        <taxon>Eukaryota</taxon>
        <taxon>Fungi</taxon>
        <taxon>Dikarya</taxon>
        <taxon>Ascomycota</taxon>
        <taxon>Pezizomycotina</taxon>
        <taxon>Dothideomycetes</taxon>
        <taxon>Dothideomycetidae</taxon>
        <taxon>Mycosphaerellales</taxon>
        <taxon>Mycosphaerellaceae</taxon>
        <taxon>Pseudocercospora</taxon>
    </lineage>
</organism>
<dbReference type="InterPro" id="IPR012939">
    <property type="entry name" value="Glyco_hydro_92"/>
</dbReference>
<dbReference type="Pfam" id="PF03190">
    <property type="entry name" value="Thioredox_DsbH"/>
    <property type="match status" value="1"/>
</dbReference>
<accession>A0A139H8M5</accession>
<dbReference type="InterPro" id="IPR024705">
    <property type="entry name" value="Ssp411"/>
</dbReference>
<evidence type="ECO:0000259" key="3">
    <source>
        <dbReference type="Pfam" id="PF17678"/>
    </source>
</evidence>
<dbReference type="Proteomes" id="UP000070133">
    <property type="component" value="Unassembled WGS sequence"/>
</dbReference>
<dbReference type="Gene3D" id="1.50.10.10">
    <property type="match status" value="1"/>
</dbReference>
<dbReference type="GO" id="GO:0003824">
    <property type="term" value="F:catalytic activity"/>
    <property type="evidence" value="ECO:0007669"/>
    <property type="project" value="UniProtKB-ARBA"/>
</dbReference>
<reference evidence="4 5" key="1">
    <citation type="submission" date="2015-07" db="EMBL/GenBank/DDBJ databases">
        <title>Comparative genomics of the Sigatoka disease complex on banana suggests a link between parallel evolutionary changes in Pseudocercospora fijiensis and Pseudocercospora eumusae and increased virulence on the banana host.</title>
        <authorList>
            <person name="Chang T.-C."/>
            <person name="Salvucci A."/>
            <person name="Crous P.W."/>
            <person name="Stergiopoulos I."/>
        </authorList>
    </citation>
    <scope>NUCLEOTIDE SEQUENCE [LARGE SCALE GENOMIC DNA]</scope>
    <source>
        <strain evidence="4 5">CBS 114824</strain>
    </source>
</reference>